<evidence type="ECO:0000256" key="1">
    <source>
        <dbReference type="ARBA" id="ARBA00022747"/>
    </source>
</evidence>
<keyword evidence="3" id="KW-0255">Endonuclease</keyword>
<dbReference type="GO" id="GO:0004519">
    <property type="term" value="F:endonuclease activity"/>
    <property type="evidence" value="ECO:0007669"/>
    <property type="project" value="UniProtKB-KW"/>
</dbReference>
<reference evidence="3" key="2">
    <citation type="journal article" date="2021" name="PeerJ">
        <title>Extensive microbial diversity within the chicken gut microbiome revealed by metagenomics and culture.</title>
        <authorList>
            <person name="Gilroy R."/>
            <person name="Ravi A."/>
            <person name="Getino M."/>
            <person name="Pursley I."/>
            <person name="Horton D.L."/>
            <person name="Alikhan N.F."/>
            <person name="Baker D."/>
            <person name="Gharbi K."/>
            <person name="Hall N."/>
            <person name="Watson M."/>
            <person name="Adriaenssens E.M."/>
            <person name="Foster-Nyarko E."/>
            <person name="Jarju S."/>
            <person name="Secka A."/>
            <person name="Antonio M."/>
            <person name="Oren A."/>
            <person name="Chaudhuri R.R."/>
            <person name="La Ragione R."/>
            <person name="Hildebrand F."/>
            <person name="Pallen M.J."/>
        </authorList>
    </citation>
    <scope>NUCLEOTIDE SEQUENCE</scope>
    <source>
        <strain evidence="3">6276</strain>
    </source>
</reference>
<protein>
    <submittedName>
        <fullName evidence="3">Restriction endonuclease subunit S</fullName>
    </submittedName>
</protein>
<name>A0A9D1EYQ5_9BACT</name>
<dbReference type="Gene3D" id="3.90.220.20">
    <property type="entry name" value="DNA methylase specificity domains"/>
    <property type="match status" value="1"/>
</dbReference>
<keyword evidence="3" id="KW-0540">Nuclease</keyword>
<evidence type="ECO:0000313" key="3">
    <source>
        <dbReference type="EMBL" id="HIS36144.1"/>
    </source>
</evidence>
<dbReference type="GO" id="GO:0009307">
    <property type="term" value="P:DNA restriction-modification system"/>
    <property type="evidence" value="ECO:0007669"/>
    <property type="project" value="UniProtKB-KW"/>
</dbReference>
<dbReference type="SUPFAM" id="SSF116734">
    <property type="entry name" value="DNA methylase specificity domain"/>
    <property type="match status" value="1"/>
</dbReference>
<dbReference type="EMBL" id="DVIU01000118">
    <property type="protein sequence ID" value="HIS36144.1"/>
    <property type="molecule type" value="Genomic_DNA"/>
</dbReference>
<keyword evidence="2" id="KW-0238">DNA-binding</keyword>
<sequence>MKNSGIEWVGDIPDNWVIHPLYCFFDERVNKNILGNEQNLLSLSYGKIKRKDINSSEGLLPNNYNSYNIVDKSDIVIRPTDLQNDKRSLRTGLVEERGIITSAYIALKPKKNIFSKFFHYVLHIYDVEKVFYNMGNGVRQGLNYDE</sequence>
<keyword evidence="1" id="KW-0680">Restriction system</keyword>
<comment type="caution">
    <text evidence="3">The sequence shown here is derived from an EMBL/GenBank/DDBJ whole genome shotgun (WGS) entry which is preliminary data.</text>
</comment>
<evidence type="ECO:0000256" key="2">
    <source>
        <dbReference type="ARBA" id="ARBA00023125"/>
    </source>
</evidence>
<feature type="non-terminal residue" evidence="3">
    <location>
        <position position="146"/>
    </location>
</feature>
<accession>A0A9D1EYQ5</accession>
<organism evidence="3 4">
    <name type="scientific">Candidatus Scatousia excrementigallinarum</name>
    <dbReference type="NCBI Taxonomy" id="2840935"/>
    <lineage>
        <taxon>Bacteria</taxon>
        <taxon>Candidatus Scatousia</taxon>
    </lineage>
</organism>
<dbReference type="InterPro" id="IPR044946">
    <property type="entry name" value="Restrct_endonuc_typeI_TRD_sf"/>
</dbReference>
<reference evidence="3" key="1">
    <citation type="submission" date="2020-10" db="EMBL/GenBank/DDBJ databases">
        <authorList>
            <person name="Gilroy R."/>
        </authorList>
    </citation>
    <scope>NUCLEOTIDE SEQUENCE</scope>
    <source>
        <strain evidence="3">6276</strain>
    </source>
</reference>
<gene>
    <name evidence="3" type="ORF">IAC10_05880</name>
</gene>
<dbReference type="Proteomes" id="UP000823928">
    <property type="component" value="Unassembled WGS sequence"/>
</dbReference>
<dbReference type="AlphaFoldDB" id="A0A9D1EYQ5"/>
<proteinExistence type="predicted"/>
<dbReference type="GO" id="GO:0003677">
    <property type="term" value="F:DNA binding"/>
    <property type="evidence" value="ECO:0007669"/>
    <property type="project" value="UniProtKB-KW"/>
</dbReference>
<keyword evidence="3" id="KW-0378">Hydrolase</keyword>
<evidence type="ECO:0000313" key="4">
    <source>
        <dbReference type="Proteomes" id="UP000823928"/>
    </source>
</evidence>